<keyword evidence="9" id="KW-1185">Reference proteome</keyword>
<evidence type="ECO:0000256" key="2">
    <source>
        <dbReference type="ARBA" id="ARBA00010265"/>
    </source>
</evidence>
<keyword evidence="5 7" id="KW-0472">Membrane</keyword>
<evidence type="ECO:0000256" key="6">
    <source>
        <dbReference type="SAM" id="MobiDB-lite"/>
    </source>
</evidence>
<dbReference type="AlphaFoldDB" id="A0A494WB18"/>
<comment type="similarity">
    <text evidence="2">Belongs to the TrbI/VirB10 family.</text>
</comment>
<feature type="region of interest" description="Disordered" evidence="6">
    <location>
        <begin position="1"/>
        <end position="37"/>
    </location>
</feature>
<feature type="region of interest" description="Disordered" evidence="6">
    <location>
        <begin position="181"/>
        <end position="209"/>
    </location>
</feature>
<evidence type="ECO:0000256" key="3">
    <source>
        <dbReference type="ARBA" id="ARBA00022692"/>
    </source>
</evidence>
<dbReference type="Proteomes" id="UP000279959">
    <property type="component" value="Chromosome"/>
</dbReference>
<proteinExistence type="inferred from homology"/>
<protein>
    <submittedName>
        <fullName evidence="8">Conjugal transfer protein TrbI</fullName>
    </submittedName>
</protein>
<evidence type="ECO:0000313" key="8">
    <source>
        <dbReference type="EMBL" id="BBD97429.1"/>
    </source>
</evidence>
<feature type="compositionally biased region" description="Polar residues" evidence="6">
    <location>
        <begin position="1"/>
        <end position="23"/>
    </location>
</feature>
<feature type="transmembrane region" description="Helical" evidence="7">
    <location>
        <begin position="54"/>
        <end position="74"/>
    </location>
</feature>
<feature type="compositionally biased region" description="Basic and acidic residues" evidence="6">
    <location>
        <begin position="199"/>
        <end position="209"/>
    </location>
</feature>
<organism evidence="8 9">
    <name type="scientific">Sphingobium amiense</name>
    <dbReference type="NCBI Taxonomy" id="135719"/>
    <lineage>
        <taxon>Bacteria</taxon>
        <taxon>Pseudomonadati</taxon>
        <taxon>Pseudomonadota</taxon>
        <taxon>Alphaproteobacteria</taxon>
        <taxon>Sphingomonadales</taxon>
        <taxon>Sphingomonadaceae</taxon>
        <taxon>Sphingobium</taxon>
    </lineage>
</organism>
<evidence type="ECO:0000256" key="5">
    <source>
        <dbReference type="ARBA" id="ARBA00023136"/>
    </source>
</evidence>
<name>A0A494WB18_9SPHN</name>
<dbReference type="InterPro" id="IPR005498">
    <property type="entry name" value="T4SS_VirB10/TraB/TrbI"/>
</dbReference>
<comment type="subcellular location">
    <subcellularLocation>
        <location evidence="1">Membrane</location>
        <topology evidence="1">Single-pass membrane protein</topology>
    </subcellularLocation>
</comment>
<evidence type="ECO:0000313" key="9">
    <source>
        <dbReference type="Proteomes" id="UP000279959"/>
    </source>
</evidence>
<dbReference type="GO" id="GO:0016020">
    <property type="term" value="C:membrane"/>
    <property type="evidence" value="ECO:0007669"/>
    <property type="project" value="UniProtKB-SubCell"/>
</dbReference>
<accession>A0A494WB18</accession>
<evidence type="ECO:0000256" key="4">
    <source>
        <dbReference type="ARBA" id="ARBA00022989"/>
    </source>
</evidence>
<dbReference type="Gene3D" id="2.40.128.260">
    <property type="entry name" value="Type IV secretion system, VirB10/TraB/TrbI"/>
    <property type="match status" value="1"/>
</dbReference>
<dbReference type="EMBL" id="AP018664">
    <property type="protein sequence ID" value="BBD97429.1"/>
    <property type="molecule type" value="Genomic_DNA"/>
</dbReference>
<keyword evidence="4 7" id="KW-1133">Transmembrane helix</keyword>
<evidence type="ECO:0000256" key="1">
    <source>
        <dbReference type="ARBA" id="ARBA00004167"/>
    </source>
</evidence>
<dbReference type="RefSeq" id="WP_066699730.1">
    <property type="nucleotide sequence ID" value="NZ_AP018664.1"/>
</dbReference>
<reference evidence="8 9" key="1">
    <citation type="submission" date="2018-05" db="EMBL/GenBank/DDBJ databases">
        <title>Complete Genome Sequence of the Nonylphenol-Degrading Bacterium Sphingobium amiense DSM 16289T.</title>
        <authorList>
            <person name="Ootsuka M."/>
            <person name="Nishizawa T."/>
            <person name="Ohta H."/>
        </authorList>
    </citation>
    <scope>NUCLEOTIDE SEQUENCE [LARGE SCALE GENOMIC DNA]</scope>
    <source>
        <strain evidence="8 9">DSM 16289</strain>
    </source>
</reference>
<sequence length="420" mass="44500">MNGSETQAESPQSGELPGNTTVPPLSKAVRSKENPATLQMRAQPVRALRFRRNILVGGVALFSVSIAATLWWALAPHRPVTISMPANEADASRLPADQLAGLPKSYDAVPQLGPPLPGDLGRPILKRQQEGHDLIGARPDDADARAAAAAREKAAADLQAARESSLVAIAAQKRETAASAEMASATQVAPTANVPEGAAPDKDLDPNGQERKQRFMMSSQGESDINSHRLEPPMSSNILSAGSVIAASLITGLRSDLPGLVTAQVSEHVYDSPSGHTLLIPQGARLIGRYDSAISYGQNRALVIWQRIIMPDGSSIRLDNAPATDASGYAGLVDKVDYHGLRLLQGVAISTLLGVGANLSISGESDLVRAVREAAQQNVSRAGDQLTSRNLQVQPTIIIRPGTPVRLLVHRDLVLPPWKE</sequence>
<evidence type="ECO:0000256" key="7">
    <source>
        <dbReference type="SAM" id="Phobius"/>
    </source>
</evidence>
<dbReference type="CDD" id="cd16429">
    <property type="entry name" value="VirB10"/>
    <property type="match status" value="1"/>
</dbReference>
<gene>
    <name evidence="8" type="ORF">SAMIE_1009300</name>
</gene>
<keyword evidence="3 7" id="KW-0812">Transmembrane</keyword>
<dbReference type="InterPro" id="IPR042217">
    <property type="entry name" value="T4SS_VirB10/TrbI"/>
</dbReference>
<dbReference type="KEGG" id="sami:SAMIE_1009300"/>
<dbReference type="Pfam" id="PF03743">
    <property type="entry name" value="TrbI"/>
    <property type="match status" value="1"/>
</dbReference>